<dbReference type="RefSeq" id="WP_099304230.1">
    <property type="nucleotide sequence ID" value="NZ_PDVP01000002.1"/>
</dbReference>
<feature type="domain" description="Biotin carboxylation" evidence="7">
    <location>
        <begin position="3"/>
        <end position="446"/>
    </location>
</feature>
<dbReference type="InterPro" id="IPR011761">
    <property type="entry name" value="ATP-grasp"/>
</dbReference>
<dbReference type="AlphaFoldDB" id="A0A2G1QR09"/>
<dbReference type="OrthoDB" id="9763189at2"/>
<dbReference type="GO" id="GO:0003989">
    <property type="term" value="F:acetyl-CoA carboxylase activity"/>
    <property type="evidence" value="ECO:0007669"/>
    <property type="project" value="UniProtKB-EC"/>
</dbReference>
<dbReference type="Pfam" id="PF00289">
    <property type="entry name" value="Biotin_carb_N"/>
    <property type="match status" value="1"/>
</dbReference>
<dbReference type="InterPro" id="IPR011764">
    <property type="entry name" value="Biotin_carboxylation_dom"/>
</dbReference>
<dbReference type="EMBL" id="PDVP01000002">
    <property type="protein sequence ID" value="PHP67932.1"/>
    <property type="molecule type" value="Genomic_DNA"/>
</dbReference>
<dbReference type="GO" id="GO:0005524">
    <property type="term" value="F:ATP binding"/>
    <property type="evidence" value="ECO:0007669"/>
    <property type="project" value="UniProtKB-UniRule"/>
</dbReference>
<organism evidence="8 9">
    <name type="scientific">Zhengella mangrovi</name>
    <dbReference type="NCBI Taxonomy" id="1982044"/>
    <lineage>
        <taxon>Bacteria</taxon>
        <taxon>Pseudomonadati</taxon>
        <taxon>Pseudomonadota</taxon>
        <taxon>Alphaproteobacteria</taxon>
        <taxon>Hyphomicrobiales</taxon>
        <taxon>Notoacmeibacteraceae</taxon>
        <taxon>Zhengella</taxon>
    </lineage>
</organism>
<evidence type="ECO:0000256" key="5">
    <source>
        <dbReference type="PROSITE-ProRule" id="PRU00409"/>
    </source>
</evidence>
<protein>
    <submittedName>
        <fullName evidence="8">Acetyl-CoA carboxylase biotin carboxylase subunit</fullName>
        <ecNumber evidence="8">6.4.1.2</ecNumber>
    </submittedName>
</protein>
<evidence type="ECO:0000256" key="3">
    <source>
        <dbReference type="ARBA" id="ARBA00022840"/>
    </source>
</evidence>
<keyword evidence="1 8" id="KW-0436">Ligase</keyword>
<evidence type="ECO:0000259" key="6">
    <source>
        <dbReference type="PROSITE" id="PS50975"/>
    </source>
</evidence>
<evidence type="ECO:0000259" key="7">
    <source>
        <dbReference type="PROSITE" id="PS50979"/>
    </source>
</evidence>
<keyword evidence="4" id="KW-0092">Biotin</keyword>
<evidence type="ECO:0000313" key="9">
    <source>
        <dbReference type="Proteomes" id="UP000221168"/>
    </source>
</evidence>
<keyword evidence="3 5" id="KW-0067">ATP-binding</keyword>
<dbReference type="Pfam" id="PF02785">
    <property type="entry name" value="Biotin_carb_C"/>
    <property type="match status" value="1"/>
</dbReference>
<dbReference type="PANTHER" id="PTHR18866:SF33">
    <property type="entry name" value="METHYLCROTONOYL-COA CARBOXYLASE SUBUNIT ALPHA, MITOCHONDRIAL-RELATED"/>
    <property type="match status" value="1"/>
</dbReference>
<dbReference type="PANTHER" id="PTHR18866">
    <property type="entry name" value="CARBOXYLASE:PYRUVATE/ACETYL-COA/PROPIONYL-COA CARBOXYLASE"/>
    <property type="match status" value="1"/>
</dbReference>
<dbReference type="Proteomes" id="UP000221168">
    <property type="component" value="Unassembled WGS sequence"/>
</dbReference>
<dbReference type="GO" id="GO:0046872">
    <property type="term" value="F:metal ion binding"/>
    <property type="evidence" value="ECO:0007669"/>
    <property type="project" value="InterPro"/>
</dbReference>
<feature type="domain" description="ATP-grasp" evidence="6">
    <location>
        <begin position="122"/>
        <end position="317"/>
    </location>
</feature>
<dbReference type="InterPro" id="IPR005481">
    <property type="entry name" value="BC-like_N"/>
</dbReference>
<dbReference type="PROSITE" id="PS50975">
    <property type="entry name" value="ATP_GRASP"/>
    <property type="match status" value="1"/>
</dbReference>
<evidence type="ECO:0000256" key="2">
    <source>
        <dbReference type="ARBA" id="ARBA00022741"/>
    </source>
</evidence>
<dbReference type="FunFam" id="3.40.50.20:FF:000010">
    <property type="entry name" value="Propionyl-CoA carboxylase subunit alpha"/>
    <property type="match status" value="1"/>
</dbReference>
<dbReference type="SUPFAM" id="SSF56059">
    <property type="entry name" value="Glutathione synthetase ATP-binding domain-like"/>
    <property type="match status" value="1"/>
</dbReference>
<dbReference type="PROSITE" id="PS50979">
    <property type="entry name" value="BC"/>
    <property type="match status" value="1"/>
</dbReference>
<evidence type="ECO:0000256" key="1">
    <source>
        <dbReference type="ARBA" id="ARBA00022598"/>
    </source>
</evidence>
<sequence length="454" mass="48599">MATIKRIFIANRGEIAVRVIRTCRALGIETVLGVSEADRASLGANLADRAVCLGPAPSAQSYLRVGTVVEAAKATGCDAIHPGYGFLSENRALAQACADHDLIFIGPDVANLDAVGDKLTARTHAEQAGVPLVPGGSAETVEEALVIADLVGYPMLIKAVAGGGGKGMKRVDRAEDLPAMLDMAIAEATSAFGDGRVYLERYVTVGRHVEVQIISDGQTVLHAGERDCSVQRRYQKVVEEAPAPNLPERLRNDLLAAAVAFARHIRYRSLGTVEFLVDVERGEFYFLEMNARIQVEHPVTEAVTGLDLVALQIAIAEGRALDLAQDDIVISGHAIECRLNAEDPDNGFMPSPGRVSEAWFPFLPGLRVDTHIETGAMIPPFYDSMVAKLITHGNSRSGAIAAMRTALAVCRIDGITTNRDLHAAIMANTQFVDGGVDTAFLPAFLNRFHKEKAA</sequence>
<dbReference type="FunFam" id="3.30.1490.20:FF:000003">
    <property type="entry name" value="acetyl-CoA carboxylase isoform X1"/>
    <property type="match status" value="1"/>
</dbReference>
<dbReference type="InterPro" id="IPR005482">
    <property type="entry name" value="Biotin_COase_C"/>
</dbReference>
<dbReference type="PROSITE" id="PS00867">
    <property type="entry name" value="CPSASE_2"/>
    <property type="match status" value="1"/>
</dbReference>
<evidence type="ECO:0000256" key="4">
    <source>
        <dbReference type="ARBA" id="ARBA00023267"/>
    </source>
</evidence>
<gene>
    <name evidence="8" type="ORF">CSC94_04425</name>
</gene>
<dbReference type="InterPro" id="IPR011054">
    <property type="entry name" value="Rudment_hybrid_motif"/>
</dbReference>
<dbReference type="SUPFAM" id="SSF52440">
    <property type="entry name" value="PreATP-grasp domain"/>
    <property type="match status" value="1"/>
</dbReference>
<dbReference type="Pfam" id="PF02786">
    <property type="entry name" value="CPSase_L_D2"/>
    <property type="match status" value="1"/>
</dbReference>
<dbReference type="InterPro" id="IPR050856">
    <property type="entry name" value="Biotin_carboxylase_complex"/>
</dbReference>
<dbReference type="EC" id="6.4.1.2" evidence="8"/>
<dbReference type="InterPro" id="IPR016185">
    <property type="entry name" value="PreATP-grasp_dom_sf"/>
</dbReference>
<proteinExistence type="predicted"/>
<evidence type="ECO:0000313" key="8">
    <source>
        <dbReference type="EMBL" id="PHP67932.1"/>
    </source>
</evidence>
<comment type="caution">
    <text evidence="8">The sequence shown here is derived from an EMBL/GenBank/DDBJ whole genome shotgun (WGS) entry which is preliminary data.</text>
</comment>
<keyword evidence="2 5" id="KW-0547">Nucleotide-binding</keyword>
<dbReference type="InterPro" id="IPR005479">
    <property type="entry name" value="CPAse_ATP-bd"/>
</dbReference>
<reference evidence="8 9" key="1">
    <citation type="submission" date="2017-10" db="EMBL/GenBank/DDBJ databases">
        <title>Sedimentibacterium mangrovi gen. nov., sp. nov., a novel member of family Phyllobacteriacea isolated from mangrove sediment.</title>
        <authorList>
            <person name="Liao H."/>
            <person name="Tian Y."/>
        </authorList>
    </citation>
    <scope>NUCLEOTIDE SEQUENCE [LARGE SCALE GENOMIC DNA]</scope>
    <source>
        <strain evidence="8 9">X9-2-2</strain>
    </source>
</reference>
<dbReference type="SMART" id="SM00878">
    <property type="entry name" value="Biotin_carb_C"/>
    <property type="match status" value="1"/>
</dbReference>
<dbReference type="SUPFAM" id="SSF51246">
    <property type="entry name" value="Rudiment single hybrid motif"/>
    <property type="match status" value="1"/>
</dbReference>
<accession>A0A2G1QR09</accession>
<name>A0A2G1QR09_9HYPH</name>
<dbReference type="Gene3D" id="3.30.470.20">
    <property type="entry name" value="ATP-grasp fold, B domain"/>
    <property type="match status" value="1"/>
</dbReference>
<keyword evidence="9" id="KW-1185">Reference proteome</keyword>